<dbReference type="GO" id="GO:0022857">
    <property type="term" value="F:transmembrane transporter activity"/>
    <property type="evidence" value="ECO:0007669"/>
    <property type="project" value="TreeGrafter"/>
</dbReference>
<evidence type="ECO:0000259" key="10">
    <source>
        <dbReference type="Pfam" id="PF04290"/>
    </source>
</evidence>
<feature type="domain" description="Tripartite ATP-independent periplasmic transporters DctQ component" evidence="10">
    <location>
        <begin position="29"/>
        <end position="160"/>
    </location>
</feature>
<gene>
    <name evidence="11" type="ORF">AXF15_01800</name>
</gene>
<accession>A0A120KMR7</accession>
<dbReference type="PANTHER" id="PTHR35011:SF2">
    <property type="entry name" value="2,3-DIKETO-L-GULONATE TRAP TRANSPORTER SMALL PERMEASE PROTEIN YIAM"/>
    <property type="match status" value="1"/>
</dbReference>
<organism evidence="11 12">
    <name type="scientific">Desulfomicrobium orale DSM 12838</name>
    <dbReference type="NCBI Taxonomy" id="888061"/>
    <lineage>
        <taxon>Bacteria</taxon>
        <taxon>Pseudomonadati</taxon>
        <taxon>Thermodesulfobacteriota</taxon>
        <taxon>Desulfovibrionia</taxon>
        <taxon>Desulfovibrionales</taxon>
        <taxon>Desulfomicrobiaceae</taxon>
        <taxon>Desulfomicrobium</taxon>
    </lineage>
</organism>
<comment type="similarity">
    <text evidence="8">Belongs to the TRAP transporter small permease family.</text>
</comment>
<feature type="transmembrane region" description="Helical" evidence="9">
    <location>
        <begin position="14"/>
        <end position="35"/>
    </location>
</feature>
<dbReference type="STRING" id="888061.AXF15_01800"/>
<dbReference type="GO" id="GO:0015740">
    <property type="term" value="P:C4-dicarboxylate transport"/>
    <property type="evidence" value="ECO:0007669"/>
    <property type="project" value="TreeGrafter"/>
</dbReference>
<dbReference type="RefSeq" id="WP_066602521.1">
    <property type="nucleotide sequence ID" value="NZ_CP014230.1"/>
</dbReference>
<name>A0A120KMR7_9BACT</name>
<dbReference type="Proteomes" id="UP000063964">
    <property type="component" value="Chromosome"/>
</dbReference>
<keyword evidence="7 9" id="KW-0472">Membrane</keyword>
<dbReference type="PANTHER" id="PTHR35011">
    <property type="entry name" value="2,3-DIKETO-L-GULONATE TRAP TRANSPORTER SMALL PERMEASE PROTEIN YIAM"/>
    <property type="match status" value="1"/>
</dbReference>
<feature type="transmembrane region" description="Helical" evidence="9">
    <location>
        <begin position="47"/>
        <end position="71"/>
    </location>
</feature>
<dbReference type="Pfam" id="PF04290">
    <property type="entry name" value="DctQ"/>
    <property type="match status" value="1"/>
</dbReference>
<feature type="transmembrane region" description="Helical" evidence="9">
    <location>
        <begin position="133"/>
        <end position="155"/>
    </location>
</feature>
<dbReference type="EMBL" id="CP014230">
    <property type="protein sequence ID" value="AMD91971.1"/>
    <property type="molecule type" value="Genomic_DNA"/>
</dbReference>
<dbReference type="InterPro" id="IPR055348">
    <property type="entry name" value="DctQ"/>
</dbReference>
<evidence type="ECO:0000256" key="4">
    <source>
        <dbReference type="ARBA" id="ARBA00022519"/>
    </source>
</evidence>
<sequence>MDCMKKGGAAIRRAALWGNVLGCVLLGFMTLLVTADVVMRGCFGTSISGVFEVVEVLMGAVVGCGLAYTGVTHSHLEVEVLTDMMPRRVQRALGVLGCLLGCVLCVAMGWKTVDYAVDAFINGECTPTTSIRTWPFIGLLGAGFFLLAVVSLLHVRKHFQGMVRHDA</sequence>
<keyword evidence="5 9" id="KW-0812">Transmembrane</keyword>
<proteinExistence type="inferred from homology"/>
<dbReference type="KEGG" id="doa:AXF15_01800"/>
<evidence type="ECO:0000256" key="3">
    <source>
        <dbReference type="ARBA" id="ARBA00022475"/>
    </source>
</evidence>
<protein>
    <recommendedName>
        <fullName evidence="10">Tripartite ATP-independent periplasmic transporters DctQ component domain-containing protein</fullName>
    </recommendedName>
</protein>
<evidence type="ECO:0000313" key="11">
    <source>
        <dbReference type="EMBL" id="AMD91971.1"/>
    </source>
</evidence>
<evidence type="ECO:0000256" key="1">
    <source>
        <dbReference type="ARBA" id="ARBA00004429"/>
    </source>
</evidence>
<evidence type="ECO:0000313" key="12">
    <source>
        <dbReference type="Proteomes" id="UP000063964"/>
    </source>
</evidence>
<dbReference type="GO" id="GO:0005886">
    <property type="term" value="C:plasma membrane"/>
    <property type="evidence" value="ECO:0007669"/>
    <property type="project" value="UniProtKB-SubCell"/>
</dbReference>
<evidence type="ECO:0000256" key="9">
    <source>
        <dbReference type="SAM" id="Phobius"/>
    </source>
</evidence>
<evidence type="ECO:0000256" key="8">
    <source>
        <dbReference type="ARBA" id="ARBA00038436"/>
    </source>
</evidence>
<evidence type="ECO:0000256" key="5">
    <source>
        <dbReference type="ARBA" id="ARBA00022692"/>
    </source>
</evidence>
<keyword evidence="4" id="KW-0997">Cell inner membrane</keyword>
<keyword evidence="3" id="KW-1003">Cell membrane</keyword>
<keyword evidence="6 9" id="KW-1133">Transmembrane helix</keyword>
<dbReference type="AlphaFoldDB" id="A0A120KMR7"/>
<keyword evidence="2" id="KW-0813">Transport</keyword>
<dbReference type="InterPro" id="IPR007387">
    <property type="entry name" value="TRAP_DctQ"/>
</dbReference>
<keyword evidence="12" id="KW-1185">Reference proteome</keyword>
<reference evidence="12" key="1">
    <citation type="submission" date="2016-02" db="EMBL/GenBank/DDBJ databases">
        <authorList>
            <person name="Holder M.E."/>
            <person name="Ajami N.J."/>
            <person name="Petrosino J.F."/>
        </authorList>
    </citation>
    <scope>NUCLEOTIDE SEQUENCE [LARGE SCALE GENOMIC DNA]</scope>
    <source>
        <strain evidence="12">DSM 12838</strain>
    </source>
</reference>
<feature type="transmembrane region" description="Helical" evidence="9">
    <location>
        <begin position="92"/>
        <end position="113"/>
    </location>
</feature>
<evidence type="ECO:0000256" key="6">
    <source>
        <dbReference type="ARBA" id="ARBA00022989"/>
    </source>
</evidence>
<evidence type="ECO:0000256" key="7">
    <source>
        <dbReference type="ARBA" id="ARBA00023136"/>
    </source>
</evidence>
<comment type="subcellular location">
    <subcellularLocation>
        <location evidence="1">Cell inner membrane</location>
        <topology evidence="1">Multi-pass membrane protein</topology>
    </subcellularLocation>
</comment>
<evidence type="ECO:0000256" key="2">
    <source>
        <dbReference type="ARBA" id="ARBA00022448"/>
    </source>
</evidence>